<dbReference type="InterPro" id="IPR015915">
    <property type="entry name" value="Kelch-typ_b-propeller"/>
</dbReference>
<name>A0A397SC55_9GLOM</name>
<evidence type="ECO:0000313" key="4">
    <source>
        <dbReference type="Proteomes" id="UP000265703"/>
    </source>
</evidence>
<dbReference type="Gene3D" id="2.120.10.80">
    <property type="entry name" value="Kelch-type beta propeller"/>
    <property type="match status" value="1"/>
</dbReference>
<feature type="non-terminal residue" evidence="3">
    <location>
        <position position="182"/>
    </location>
</feature>
<evidence type="ECO:0008006" key="5">
    <source>
        <dbReference type="Google" id="ProtNLM"/>
    </source>
</evidence>
<keyword evidence="4" id="KW-1185">Reference proteome</keyword>
<proteinExistence type="predicted"/>
<evidence type="ECO:0000256" key="1">
    <source>
        <dbReference type="ARBA" id="ARBA00022441"/>
    </source>
</evidence>
<sequence length="182" mass="20308">MALVYTYDPQSNSWSIPKITGVNTVRKEFLTGITDNNKKIYLWGGCYRMLDNIHDCVFANDMLILDTINLSWGKGSLINAPTPRDQYSATLLPNNNIIYMGGYDTNKVNFDHKTMNINEGNALTLSEVYIYDTINDNWTTKITSGKIPTNRASFSSILGLDGQRVIIFGGAFANPGYLDTSL</sequence>
<protein>
    <recommendedName>
        <fullName evidence="5">Galactose oxidase</fullName>
    </recommendedName>
</protein>
<reference evidence="3 4" key="1">
    <citation type="submission" date="2018-06" db="EMBL/GenBank/DDBJ databases">
        <title>Comparative genomics reveals the genomic features of Rhizophagus irregularis, R. cerebriforme, R. diaphanum and Gigaspora rosea, and their symbiotic lifestyle signature.</title>
        <authorList>
            <person name="Morin E."/>
            <person name="San Clemente H."/>
            <person name="Chen E.C.H."/>
            <person name="De La Providencia I."/>
            <person name="Hainaut M."/>
            <person name="Kuo A."/>
            <person name="Kohler A."/>
            <person name="Murat C."/>
            <person name="Tang N."/>
            <person name="Roy S."/>
            <person name="Loubradou J."/>
            <person name="Henrissat B."/>
            <person name="Grigoriev I.V."/>
            <person name="Corradi N."/>
            <person name="Roux C."/>
            <person name="Martin F.M."/>
        </authorList>
    </citation>
    <scope>NUCLEOTIDE SEQUENCE [LARGE SCALE GENOMIC DNA]</scope>
    <source>
        <strain evidence="3 4">DAOM 227022</strain>
    </source>
</reference>
<dbReference type="AlphaFoldDB" id="A0A397SC55"/>
<dbReference type="InterPro" id="IPR011043">
    <property type="entry name" value="Gal_Oxase/kelch_b-propeller"/>
</dbReference>
<keyword evidence="1" id="KW-0880">Kelch repeat</keyword>
<dbReference type="EMBL" id="QKYT01000996">
    <property type="protein sequence ID" value="RIA80311.1"/>
    <property type="molecule type" value="Genomic_DNA"/>
</dbReference>
<organism evidence="3 4">
    <name type="scientific">Glomus cerebriforme</name>
    <dbReference type="NCBI Taxonomy" id="658196"/>
    <lineage>
        <taxon>Eukaryota</taxon>
        <taxon>Fungi</taxon>
        <taxon>Fungi incertae sedis</taxon>
        <taxon>Mucoromycota</taxon>
        <taxon>Glomeromycotina</taxon>
        <taxon>Glomeromycetes</taxon>
        <taxon>Glomerales</taxon>
        <taxon>Glomeraceae</taxon>
        <taxon>Glomus</taxon>
    </lineage>
</organism>
<dbReference type="PANTHER" id="PTHR46093:SF18">
    <property type="entry name" value="FIBRONECTIN TYPE-III DOMAIN-CONTAINING PROTEIN"/>
    <property type="match status" value="1"/>
</dbReference>
<dbReference type="SUPFAM" id="SSF50965">
    <property type="entry name" value="Galactose oxidase, central domain"/>
    <property type="match status" value="1"/>
</dbReference>
<dbReference type="OrthoDB" id="10251809at2759"/>
<keyword evidence="2" id="KW-0677">Repeat</keyword>
<evidence type="ECO:0000256" key="2">
    <source>
        <dbReference type="ARBA" id="ARBA00022737"/>
    </source>
</evidence>
<accession>A0A397SC55</accession>
<gene>
    <name evidence="3" type="ORF">C1645_810500</name>
</gene>
<dbReference type="PANTHER" id="PTHR46093">
    <property type="entry name" value="ACYL-COA-BINDING DOMAIN-CONTAINING PROTEIN 5"/>
    <property type="match status" value="1"/>
</dbReference>
<comment type="caution">
    <text evidence="3">The sequence shown here is derived from an EMBL/GenBank/DDBJ whole genome shotgun (WGS) entry which is preliminary data.</text>
</comment>
<dbReference type="Pfam" id="PF24681">
    <property type="entry name" value="Kelch_KLHDC2_KLHL20_DRC7"/>
    <property type="match status" value="1"/>
</dbReference>
<evidence type="ECO:0000313" key="3">
    <source>
        <dbReference type="EMBL" id="RIA80311.1"/>
    </source>
</evidence>
<dbReference type="Proteomes" id="UP000265703">
    <property type="component" value="Unassembled WGS sequence"/>
</dbReference>